<feature type="compositionally biased region" description="Basic residues" evidence="1">
    <location>
        <begin position="1"/>
        <end position="12"/>
    </location>
</feature>
<dbReference type="PROSITE" id="PS51464">
    <property type="entry name" value="SIS"/>
    <property type="match status" value="1"/>
</dbReference>
<dbReference type="InterPro" id="IPR001347">
    <property type="entry name" value="SIS_dom"/>
</dbReference>
<feature type="domain" description="SIS" evidence="2">
    <location>
        <begin position="78"/>
        <end position="232"/>
    </location>
</feature>
<comment type="caution">
    <text evidence="3">The sequence shown here is derived from an EMBL/GenBank/DDBJ whole genome shotgun (WGS) entry which is preliminary data.</text>
</comment>
<dbReference type="PANTHER" id="PTHR38418">
    <property type="entry name" value="SUGAR ISOMERASE, KPSF/GUTQ (AFU_ORTHOLOGUE AFUA_6G08860)"/>
    <property type="match status" value="1"/>
</dbReference>
<dbReference type="Gene3D" id="3.40.50.10490">
    <property type="entry name" value="Glucose-6-phosphate isomerase like protein, domain 1"/>
    <property type="match status" value="1"/>
</dbReference>
<keyword evidence="4" id="KW-1185">Reference proteome</keyword>
<organism evidence="3 4">
    <name type="scientific">Rachicladosporium monterosium</name>
    <dbReference type="NCBI Taxonomy" id="1507873"/>
    <lineage>
        <taxon>Eukaryota</taxon>
        <taxon>Fungi</taxon>
        <taxon>Dikarya</taxon>
        <taxon>Ascomycota</taxon>
        <taxon>Pezizomycotina</taxon>
        <taxon>Dothideomycetes</taxon>
        <taxon>Dothideomycetidae</taxon>
        <taxon>Cladosporiales</taxon>
        <taxon>Cladosporiaceae</taxon>
        <taxon>Rachicladosporium</taxon>
    </lineage>
</organism>
<evidence type="ECO:0000256" key="1">
    <source>
        <dbReference type="SAM" id="MobiDB-lite"/>
    </source>
</evidence>
<feature type="region of interest" description="Disordered" evidence="1">
    <location>
        <begin position="1"/>
        <end position="39"/>
    </location>
</feature>
<accession>A0ABR0LFI8</accession>
<feature type="compositionally biased region" description="Low complexity" evidence="1">
    <location>
        <begin position="14"/>
        <end position="26"/>
    </location>
</feature>
<evidence type="ECO:0000313" key="3">
    <source>
        <dbReference type="EMBL" id="KAK5148038.1"/>
    </source>
</evidence>
<evidence type="ECO:0000313" key="4">
    <source>
        <dbReference type="Proteomes" id="UP001308179"/>
    </source>
</evidence>
<evidence type="ECO:0000259" key="2">
    <source>
        <dbReference type="PROSITE" id="PS51464"/>
    </source>
</evidence>
<dbReference type="InterPro" id="IPR046348">
    <property type="entry name" value="SIS_dom_sf"/>
</dbReference>
<protein>
    <recommendedName>
        <fullName evidence="2">SIS domain-containing protein</fullName>
    </recommendedName>
</protein>
<gene>
    <name evidence="3" type="ORF">LTR32_000619</name>
</gene>
<proteinExistence type="predicted"/>
<dbReference type="SUPFAM" id="SSF53697">
    <property type="entry name" value="SIS domain"/>
    <property type="match status" value="1"/>
</dbReference>
<feature type="region of interest" description="Disordered" evidence="1">
    <location>
        <begin position="239"/>
        <end position="286"/>
    </location>
</feature>
<reference evidence="3 4" key="1">
    <citation type="submission" date="2023-08" db="EMBL/GenBank/DDBJ databases">
        <title>Black Yeasts Isolated from many extreme environments.</title>
        <authorList>
            <person name="Coleine C."/>
            <person name="Stajich J.E."/>
            <person name="Selbmann L."/>
        </authorList>
    </citation>
    <scope>NUCLEOTIDE SEQUENCE [LARGE SCALE GENOMIC DNA]</scope>
    <source>
        <strain evidence="3 4">CCFEE 5386</strain>
    </source>
</reference>
<dbReference type="EMBL" id="JAVRRR010000017">
    <property type="protein sequence ID" value="KAK5148038.1"/>
    <property type="molecule type" value="Genomic_DNA"/>
</dbReference>
<sequence length="286" mass="29776">MESPRPLKRRRVSTADLLAHPATTAPPTSPPPDSQNDPLLTHATHVLATEAAALAHITTLYSTSPPARHSLRAAVHCILSSQRAGGRLIACGVGKSAYIAQKLTATCKSLGIAAGFLHACEAVHGDLGDIRGERDVLLFVSYSGRTPELMNLLPHVPVGTRVIALTGHTKAKECALLVGGFGQEGGAGILLPAPVPEREVLSFGVAAPTTSTTVALAVADMLALTVAAEMHGGRMGEVFTRNHPGGAIGVEGRETTRKQRRRKRKGGEEAVVPELPTPCVSASDDG</sequence>
<dbReference type="Proteomes" id="UP001308179">
    <property type="component" value="Unassembled WGS sequence"/>
</dbReference>
<name>A0ABR0LFI8_9PEZI</name>
<dbReference type="PANTHER" id="PTHR38418:SF2">
    <property type="entry name" value="SUGAR ISOMERASE, KPSF_GUTQ (AFU_ORTHOLOGUE AFUA_6G08860)"/>
    <property type="match status" value="1"/>
</dbReference>